<proteinExistence type="predicted"/>
<accession>A0A330LLK3</accession>
<evidence type="ECO:0000313" key="2">
    <source>
        <dbReference type="Proteomes" id="UP000250163"/>
    </source>
</evidence>
<keyword evidence="2" id="KW-1185">Reference proteome</keyword>
<organism evidence="1 2">
    <name type="scientific">Moritella yayanosii</name>
    <dbReference type="NCBI Taxonomy" id="69539"/>
    <lineage>
        <taxon>Bacteria</taxon>
        <taxon>Pseudomonadati</taxon>
        <taxon>Pseudomonadota</taxon>
        <taxon>Gammaproteobacteria</taxon>
        <taxon>Alteromonadales</taxon>
        <taxon>Moritellaceae</taxon>
        <taxon>Moritella</taxon>
    </lineage>
</organism>
<gene>
    <name evidence="1" type="ORF">MORIYA_1095</name>
</gene>
<dbReference type="Proteomes" id="UP000250163">
    <property type="component" value="Chromosome MORIYA"/>
</dbReference>
<dbReference type="EMBL" id="LS483250">
    <property type="protein sequence ID" value="SQD77573.1"/>
    <property type="molecule type" value="Genomic_DNA"/>
</dbReference>
<name>A0A330LLK3_9GAMM</name>
<sequence length="90" mass="10008">MLAHKPIRSRALLALTANPLRTTLVARFTTEHRIDGAATVVRKLITKLPFKLVMMLTKQVNEGAHAKLQSSVNLSVALSKYALICRITRE</sequence>
<reference evidence="2" key="1">
    <citation type="submission" date="2018-05" db="EMBL/GenBank/DDBJ databases">
        <authorList>
            <person name="Cea G.-C."/>
            <person name="William W."/>
        </authorList>
    </citation>
    <scope>NUCLEOTIDE SEQUENCE [LARGE SCALE GENOMIC DNA]</scope>
    <source>
        <strain evidence="2">DB21MT 5</strain>
    </source>
</reference>
<dbReference type="AlphaFoldDB" id="A0A330LLK3"/>
<evidence type="ECO:0000313" key="1">
    <source>
        <dbReference type="EMBL" id="SQD77573.1"/>
    </source>
</evidence>
<protein>
    <submittedName>
        <fullName evidence="1">Uncharacterized protein</fullName>
    </submittedName>
</protein>
<dbReference type="KEGG" id="mya:MORIYA_1095"/>